<evidence type="ECO:0000256" key="2">
    <source>
        <dbReference type="ARBA" id="ARBA00022723"/>
    </source>
</evidence>
<dbReference type="GO" id="GO:0004222">
    <property type="term" value="F:metalloendopeptidase activity"/>
    <property type="evidence" value="ECO:0007669"/>
    <property type="project" value="InterPro"/>
</dbReference>
<keyword evidence="6" id="KW-0106">Calcium</keyword>
<comment type="cofactor">
    <cofactor evidence="6">
        <name>Ca(2+)</name>
        <dbReference type="ChEBI" id="CHEBI:29108"/>
    </cofactor>
    <text evidence="6">Can bind about 5 Ca(2+) ions per subunit.</text>
</comment>
<feature type="binding site" evidence="6">
    <location>
        <position position="189"/>
    </location>
    <ligand>
        <name>Zn(2+)</name>
        <dbReference type="ChEBI" id="CHEBI:29105"/>
        <label>2</label>
        <note>catalytic</note>
    </ligand>
</feature>
<evidence type="ECO:0000256" key="4">
    <source>
        <dbReference type="ARBA" id="ARBA00022833"/>
    </source>
</evidence>
<dbReference type="Gene3D" id="3.40.390.10">
    <property type="entry name" value="Collagenase (Catalytic Domain)"/>
    <property type="match status" value="1"/>
</dbReference>
<reference evidence="8 9" key="1">
    <citation type="submission" date="2020-05" db="EMBL/GenBank/DDBJ databases">
        <authorList>
            <person name="Campoy J."/>
            <person name="Schneeberger K."/>
            <person name="Spophaly S."/>
        </authorList>
    </citation>
    <scope>NUCLEOTIDE SEQUENCE [LARGE SCALE GENOMIC DNA]</scope>
    <source>
        <strain evidence="8">PruArmRojPasFocal</strain>
    </source>
</reference>
<protein>
    <recommendedName>
        <fullName evidence="7">Peptidase metallopeptidase domain-containing protein</fullName>
    </recommendedName>
</protein>
<keyword evidence="4 6" id="KW-0862">Zinc</keyword>
<dbReference type="GO" id="GO:0031012">
    <property type="term" value="C:extracellular matrix"/>
    <property type="evidence" value="ECO:0007669"/>
    <property type="project" value="InterPro"/>
</dbReference>
<dbReference type="PANTHER" id="PTHR10201:SF213">
    <property type="entry name" value="METALLOENDOPROTEINASE 2-MMP-LIKE"/>
    <property type="match status" value="1"/>
</dbReference>
<proteinExistence type="predicted"/>
<organism evidence="8 9">
    <name type="scientific">Prunus armeniaca</name>
    <name type="common">Apricot</name>
    <name type="synonym">Armeniaca vulgaris</name>
    <dbReference type="NCBI Taxonomy" id="36596"/>
    <lineage>
        <taxon>Eukaryota</taxon>
        <taxon>Viridiplantae</taxon>
        <taxon>Streptophyta</taxon>
        <taxon>Embryophyta</taxon>
        <taxon>Tracheophyta</taxon>
        <taxon>Spermatophyta</taxon>
        <taxon>Magnoliopsida</taxon>
        <taxon>eudicotyledons</taxon>
        <taxon>Gunneridae</taxon>
        <taxon>Pentapetalae</taxon>
        <taxon>rosids</taxon>
        <taxon>fabids</taxon>
        <taxon>Rosales</taxon>
        <taxon>Rosaceae</taxon>
        <taxon>Amygdaloideae</taxon>
        <taxon>Amygdaleae</taxon>
        <taxon>Prunus</taxon>
    </lineage>
</organism>
<dbReference type="SUPFAM" id="SSF55486">
    <property type="entry name" value="Metalloproteases ('zincins'), catalytic domain"/>
    <property type="match status" value="1"/>
</dbReference>
<dbReference type="AlphaFoldDB" id="A0A6J5UG45"/>
<dbReference type="Pfam" id="PF00413">
    <property type="entry name" value="Peptidase_M10"/>
    <property type="match status" value="1"/>
</dbReference>
<dbReference type="PRINTS" id="PR00138">
    <property type="entry name" value="MATRIXIN"/>
</dbReference>
<dbReference type="GO" id="GO:0030574">
    <property type="term" value="P:collagen catabolic process"/>
    <property type="evidence" value="ECO:0007669"/>
    <property type="project" value="TreeGrafter"/>
</dbReference>
<evidence type="ECO:0000256" key="3">
    <source>
        <dbReference type="ARBA" id="ARBA00022801"/>
    </source>
</evidence>
<dbReference type="InterPro" id="IPR001818">
    <property type="entry name" value="Pept_M10_metallopeptidase"/>
</dbReference>
<accession>A0A6J5UG45</accession>
<feature type="binding site" evidence="6">
    <location>
        <position position="181"/>
    </location>
    <ligand>
        <name>Zn(2+)</name>
        <dbReference type="ChEBI" id="CHEBI:29105"/>
        <label>2</label>
        <note>catalytic</note>
    </ligand>
</feature>
<sequence length="215" mass="23422">MGIAKQYYPSTLDLYSIIASNLFSLRNHSLLFSHATTFTSTFPLNWSILFRNREGFTTYKEPKWPANKYHLIYGFAQGTPANAVGAVTRAFETWAGNTRFSFSRAKSVDSADLKISFGSGEHGDGRPFHGPGGVLAHAYAPANGRFHYDADETWVVGAVPGGMDLETVALHEIGHLLGLEHSSVEGAVMLPGIRAGFTQSLHADDIQGIKALYNT</sequence>
<feature type="binding site" evidence="6">
    <location>
        <position position="124"/>
    </location>
    <ligand>
        <name>Zn(2+)</name>
        <dbReference type="ChEBI" id="CHEBI:29105"/>
        <label>1</label>
    </ligand>
</feature>
<dbReference type="InterPro" id="IPR021190">
    <property type="entry name" value="Pept_M10A"/>
</dbReference>
<feature type="binding site" evidence="6">
    <location>
        <position position="152"/>
    </location>
    <ligand>
        <name>Ca(2+)</name>
        <dbReference type="ChEBI" id="CHEBI:29108"/>
        <label>3</label>
    </ligand>
</feature>
<feature type="active site" evidence="5">
    <location>
        <position position="172"/>
    </location>
</feature>
<keyword evidence="1" id="KW-0645">Protease</keyword>
<feature type="binding site" evidence="6">
    <location>
        <position position="130"/>
    </location>
    <ligand>
        <name>Ca(2+)</name>
        <dbReference type="ChEBI" id="CHEBI:29108"/>
        <label>3</label>
    </ligand>
</feature>
<feature type="binding site" evidence="6">
    <location>
        <position position="171"/>
    </location>
    <ligand>
        <name>Zn(2+)</name>
        <dbReference type="ChEBI" id="CHEBI:29105"/>
        <label>2</label>
        <note>catalytic</note>
    </ligand>
</feature>
<dbReference type="Proteomes" id="UP000507222">
    <property type="component" value="Unassembled WGS sequence"/>
</dbReference>
<dbReference type="GO" id="GO:0030198">
    <property type="term" value="P:extracellular matrix organization"/>
    <property type="evidence" value="ECO:0007669"/>
    <property type="project" value="TreeGrafter"/>
</dbReference>
<dbReference type="PANTHER" id="PTHR10201">
    <property type="entry name" value="MATRIX METALLOPROTEINASE"/>
    <property type="match status" value="1"/>
</dbReference>
<evidence type="ECO:0000313" key="8">
    <source>
        <dbReference type="EMBL" id="CAB4275133.1"/>
    </source>
</evidence>
<dbReference type="SMART" id="SM00235">
    <property type="entry name" value="ZnMc"/>
    <property type="match status" value="1"/>
</dbReference>
<evidence type="ECO:0000256" key="5">
    <source>
        <dbReference type="PIRSR" id="PIRSR621190-1"/>
    </source>
</evidence>
<feature type="binding site" evidence="6">
    <location>
        <position position="147"/>
    </location>
    <ligand>
        <name>Zn(2+)</name>
        <dbReference type="ChEBI" id="CHEBI:29105"/>
        <label>1</label>
    </ligand>
</feature>
<keyword evidence="3" id="KW-0378">Hydrolase</keyword>
<gene>
    <name evidence="8" type="ORF">CURHAP_LOCUS23926</name>
</gene>
<feature type="binding site" evidence="6">
    <location>
        <position position="122"/>
    </location>
    <ligand>
        <name>Zn(2+)</name>
        <dbReference type="ChEBI" id="CHEBI:29105"/>
        <label>1</label>
    </ligand>
</feature>
<feature type="binding site" evidence="6">
    <location>
        <position position="112"/>
    </location>
    <ligand>
        <name>Ca(2+)</name>
        <dbReference type="ChEBI" id="CHEBI:29108"/>
        <label>2</label>
    </ligand>
</feature>
<feature type="domain" description="Peptidase metallopeptidase" evidence="7">
    <location>
        <begin position="60"/>
        <end position="215"/>
    </location>
</feature>
<name>A0A6J5UG45_PRUAR</name>
<feature type="binding site" evidence="6">
    <location>
        <position position="152"/>
    </location>
    <ligand>
        <name>Ca(2+)</name>
        <dbReference type="ChEBI" id="CHEBI:29108"/>
        <label>1</label>
    </ligand>
</feature>
<evidence type="ECO:0000256" key="6">
    <source>
        <dbReference type="PIRSR" id="PIRSR621190-2"/>
    </source>
</evidence>
<dbReference type="GO" id="GO:0008270">
    <property type="term" value="F:zinc ion binding"/>
    <property type="evidence" value="ECO:0007669"/>
    <property type="project" value="InterPro"/>
</dbReference>
<dbReference type="CDD" id="cd04278">
    <property type="entry name" value="ZnMc_MMP"/>
    <property type="match status" value="1"/>
</dbReference>
<dbReference type="InterPro" id="IPR024079">
    <property type="entry name" value="MetalloPept_cat_dom_sf"/>
</dbReference>
<feature type="binding site" evidence="6">
    <location>
        <position position="137"/>
    </location>
    <ligand>
        <name>Zn(2+)</name>
        <dbReference type="ChEBI" id="CHEBI:29105"/>
        <label>1</label>
    </ligand>
</feature>
<comment type="cofactor">
    <cofactor evidence="6">
        <name>Zn(2+)</name>
        <dbReference type="ChEBI" id="CHEBI:29105"/>
    </cofactor>
    <text evidence="6">Binds 2 Zn(2+) ions per subunit.</text>
</comment>
<dbReference type="EMBL" id="CAEKDK010000003">
    <property type="protein sequence ID" value="CAB4275133.1"/>
    <property type="molecule type" value="Genomic_DNA"/>
</dbReference>
<keyword evidence="2 6" id="KW-0479">Metal-binding</keyword>
<feature type="binding site" evidence="6">
    <location>
        <position position="175"/>
    </location>
    <ligand>
        <name>Zn(2+)</name>
        <dbReference type="ChEBI" id="CHEBI:29105"/>
        <label>2</label>
        <note>catalytic</note>
    </ligand>
</feature>
<feature type="binding site" evidence="6">
    <location>
        <position position="149"/>
    </location>
    <ligand>
        <name>Ca(2+)</name>
        <dbReference type="ChEBI" id="CHEBI:29108"/>
        <label>3</label>
    </ligand>
</feature>
<evidence type="ECO:0000259" key="7">
    <source>
        <dbReference type="SMART" id="SM00235"/>
    </source>
</evidence>
<dbReference type="InterPro" id="IPR006026">
    <property type="entry name" value="Peptidase_Metallo"/>
</dbReference>
<evidence type="ECO:0000313" key="9">
    <source>
        <dbReference type="Proteomes" id="UP000507222"/>
    </source>
</evidence>
<dbReference type="GO" id="GO:0006508">
    <property type="term" value="P:proteolysis"/>
    <property type="evidence" value="ECO:0007669"/>
    <property type="project" value="UniProtKB-KW"/>
</dbReference>
<evidence type="ECO:0000256" key="1">
    <source>
        <dbReference type="ARBA" id="ARBA00022670"/>
    </source>
</evidence>
<dbReference type="InterPro" id="IPR033739">
    <property type="entry name" value="M10A_MMP"/>
</dbReference>